<proteinExistence type="predicted"/>
<evidence type="ECO:0000313" key="3">
    <source>
        <dbReference type="EMBL" id="NXC48692.1"/>
    </source>
</evidence>
<feature type="non-terminal residue" evidence="3">
    <location>
        <position position="1"/>
    </location>
</feature>
<feature type="non-terminal residue" evidence="3">
    <location>
        <position position="195"/>
    </location>
</feature>
<dbReference type="InterPro" id="IPR040673">
    <property type="entry name" value="CCDC81_HU_dom_2"/>
</dbReference>
<dbReference type="Pfam" id="PF14908">
    <property type="entry name" value="HU-CCDC81_euk_1"/>
    <property type="match status" value="1"/>
</dbReference>
<dbReference type="PANTHER" id="PTHR14362">
    <property type="entry name" value="COILED-COIL DOMAIN-CONTAINING PROTEIN 81"/>
    <property type="match status" value="1"/>
</dbReference>
<name>A0A851PC66_9GALL</name>
<evidence type="ECO:0000313" key="4">
    <source>
        <dbReference type="Proteomes" id="UP000613066"/>
    </source>
</evidence>
<dbReference type="EMBL" id="WBMW01005106">
    <property type="protein sequence ID" value="NXC48692.1"/>
    <property type="molecule type" value="Genomic_DNA"/>
</dbReference>
<evidence type="ECO:0000259" key="2">
    <source>
        <dbReference type="Pfam" id="PF18289"/>
    </source>
</evidence>
<evidence type="ECO:0000259" key="1">
    <source>
        <dbReference type="Pfam" id="PF14908"/>
    </source>
</evidence>
<dbReference type="GO" id="GO:0003677">
    <property type="term" value="F:DNA binding"/>
    <property type="evidence" value="ECO:0007669"/>
    <property type="project" value="InterPro"/>
</dbReference>
<dbReference type="InterPro" id="IPR010992">
    <property type="entry name" value="IHF-like_DNA-bd_dom_sf"/>
</dbReference>
<sequence>MTATTSFFWPRKGDWKASERALFGTLMSLTTKEIVQIWDQVSLDVQRQLALSKSVKIVGLGTFAVCTQEQRMGRKGRWLIQRPVFQLSNVVRKILHLTSAKRTVPDSTPAVLLDYATIALETSHPLDAVEHCVNETVMYLSRCISNGLNVDFVLRDMGILLVRQKKVKMRFYEKFLLSLDVMGNFKEVLVNVSLT</sequence>
<keyword evidence="4" id="KW-1185">Reference proteome</keyword>
<dbReference type="SUPFAM" id="SSF47729">
    <property type="entry name" value="IHF-like DNA-binding proteins"/>
    <property type="match status" value="1"/>
</dbReference>
<reference evidence="3" key="1">
    <citation type="submission" date="2019-09" db="EMBL/GenBank/DDBJ databases">
        <title>Bird 10,000 Genomes (B10K) Project - Family phase.</title>
        <authorList>
            <person name="Zhang G."/>
        </authorList>
    </citation>
    <scope>NUCLEOTIDE SEQUENCE</scope>
    <source>
        <strain evidence="3">B10K-DU-001-08</strain>
        <tissue evidence="3">Muscle</tissue>
    </source>
</reference>
<dbReference type="OrthoDB" id="8955214at2759"/>
<dbReference type="InterPro" id="IPR026295">
    <property type="entry name" value="CCD81"/>
</dbReference>
<dbReference type="GO" id="GO:0005815">
    <property type="term" value="C:microtubule organizing center"/>
    <property type="evidence" value="ECO:0007669"/>
    <property type="project" value="TreeGrafter"/>
</dbReference>
<protein>
    <submittedName>
        <fullName evidence="3">CCD81 protein</fullName>
    </submittedName>
</protein>
<dbReference type="Proteomes" id="UP000613066">
    <property type="component" value="Unassembled WGS sequence"/>
</dbReference>
<feature type="domain" description="CCDC81 HU" evidence="1">
    <location>
        <begin position="22"/>
        <end position="98"/>
    </location>
</feature>
<comment type="caution">
    <text evidence="3">The sequence shown here is derived from an EMBL/GenBank/DDBJ whole genome shotgun (WGS) entry which is preliminary data.</text>
</comment>
<accession>A0A851PC66</accession>
<dbReference type="Pfam" id="PF18289">
    <property type="entry name" value="HU-CCDC81_euk_2"/>
    <property type="match status" value="1"/>
</dbReference>
<dbReference type="AlphaFoldDB" id="A0A851PC66"/>
<feature type="domain" description="CCDC81 HU" evidence="2">
    <location>
        <begin position="109"/>
        <end position="180"/>
    </location>
</feature>
<dbReference type="InterPro" id="IPR028034">
    <property type="entry name" value="HU-CCDC81"/>
</dbReference>
<organism evidence="3 4">
    <name type="scientific">Penelope pileata</name>
    <dbReference type="NCBI Taxonomy" id="1118817"/>
    <lineage>
        <taxon>Eukaryota</taxon>
        <taxon>Metazoa</taxon>
        <taxon>Chordata</taxon>
        <taxon>Craniata</taxon>
        <taxon>Vertebrata</taxon>
        <taxon>Euteleostomi</taxon>
        <taxon>Archelosauria</taxon>
        <taxon>Archosauria</taxon>
        <taxon>Dinosauria</taxon>
        <taxon>Saurischia</taxon>
        <taxon>Theropoda</taxon>
        <taxon>Coelurosauria</taxon>
        <taxon>Aves</taxon>
        <taxon>Neognathae</taxon>
        <taxon>Galloanserae</taxon>
        <taxon>Galliformes</taxon>
        <taxon>Cracidae</taxon>
        <taxon>Penelope</taxon>
    </lineage>
</organism>
<dbReference type="PANTHER" id="PTHR14362:SF2">
    <property type="entry name" value="COILED-COIL DOMAIN-CONTAINING PROTEIN 81"/>
    <property type="match status" value="1"/>
</dbReference>
<gene>
    <name evidence="3" type="primary">Ccdc81_1</name>
    <name evidence="3" type="ORF">PENPIL_R10214</name>
</gene>